<proteinExistence type="predicted"/>
<dbReference type="Proteomes" id="UP001057402">
    <property type="component" value="Chromosome 11"/>
</dbReference>
<evidence type="ECO:0000313" key="1">
    <source>
        <dbReference type="EMBL" id="KAI4311265.1"/>
    </source>
</evidence>
<comment type="caution">
    <text evidence="1">The sequence shown here is derived from an EMBL/GenBank/DDBJ whole genome shotgun (WGS) entry which is preliminary data.</text>
</comment>
<dbReference type="EMBL" id="CM042890">
    <property type="protein sequence ID" value="KAI4311265.1"/>
    <property type="molecule type" value="Genomic_DNA"/>
</dbReference>
<protein>
    <submittedName>
        <fullName evidence="1">Uncharacterized protein</fullName>
    </submittedName>
</protein>
<name>A0ACB9LIU3_9MYRT</name>
<accession>A0ACB9LIU3</accession>
<sequence length="306" mass="34416">MCQRFQIVLKESIKRAKDLPCEGLQPIFKNLLGGGELISLAFTEKLKSFRPKLTILEAEGEAAKSKHLKGPSSQWVDVTKKKRAVHDEIINLVHQKHEKKPLSLSEEMKEESSPKKKAKKDVRGSKRKERNFKDKENYISSIPMNHHTEAGLSVRGNEGGSNRLESAILDLVADDSTGIQKQKSSYHWDKIKTESGAKVKANKTRIYQKWKSKTHSKASLRGTDAEDSTIGSATFAGKPSNFKGGKQQQSIPNANVRSEVKNLEQVRKDRQNEANRITHMKTKTKGNKKFGRGGKKGKGRKRLKFC</sequence>
<evidence type="ECO:0000313" key="2">
    <source>
        <dbReference type="Proteomes" id="UP001057402"/>
    </source>
</evidence>
<gene>
    <name evidence="1" type="ORF">MLD38_036171</name>
</gene>
<reference evidence="2" key="1">
    <citation type="journal article" date="2023" name="Front. Plant Sci.">
        <title>Chromosomal-level genome assembly of Melastoma candidum provides insights into trichome evolution.</title>
        <authorList>
            <person name="Zhong Y."/>
            <person name="Wu W."/>
            <person name="Sun C."/>
            <person name="Zou P."/>
            <person name="Liu Y."/>
            <person name="Dai S."/>
            <person name="Zhou R."/>
        </authorList>
    </citation>
    <scope>NUCLEOTIDE SEQUENCE [LARGE SCALE GENOMIC DNA]</scope>
</reference>
<organism evidence="1 2">
    <name type="scientific">Melastoma candidum</name>
    <dbReference type="NCBI Taxonomy" id="119954"/>
    <lineage>
        <taxon>Eukaryota</taxon>
        <taxon>Viridiplantae</taxon>
        <taxon>Streptophyta</taxon>
        <taxon>Embryophyta</taxon>
        <taxon>Tracheophyta</taxon>
        <taxon>Spermatophyta</taxon>
        <taxon>Magnoliopsida</taxon>
        <taxon>eudicotyledons</taxon>
        <taxon>Gunneridae</taxon>
        <taxon>Pentapetalae</taxon>
        <taxon>rosids</taxon>
        <taxon>malvids</taxon>
        <taxon>Myrtales</taxon>
        <taxon>Melastomataceae</taxon>
        <taxon>Melastomatoideae</taxon>
        <taxon>Melastomateae</taxon>
        <taxon>Melastoma</taxon>
    </lineage>
</organism>
<keyword evidence="2" id="KW-1185">Reference proteome</keyword>